<dbReference type="Gene3D" id="3.30.413.10">
    <property type="entry name" value="Sulfite Reductase Hemoprotein, domain 1"/>
    <property type="match status" value="1"/>
</dbReference>
<dbReference type="RefSeq" id="WP_071830880.1">
    <property type="nucleotide sequence ID" value="NZ_LSRP01000001.1"/>
</dbReference>
<evidence type="ECO:0000256" key="5">
    <source>
        <dbReference type="ARBA" id="ARBA00023004"/>
    </source>
</evidence>
<name>A0A657M048_9HYPH</name>
<evidence type="ECO:0000256" key="1">
    <source>
        <dbReference type="ARBA" id="ARBA00022485"/>
    </source>
</evidence>
<evidence type="ECO:0000256" key="6">
    <source>
        <dbReference type="ARBA" id="ARBA00023014"/>
    </source>
</evidence>
<dbReference type="Pfam" id="PF03460">
    <property type="entry name" value="NIR_SIR_ferr"/>
    <property type="match status" value="1"/>
</dbReference>
<dbReference type="SUPFAM" id="SSF56014">
    <property type="entry name" value="Nitrite and sulphite reductase 4Fe-4S domain-like"/>
    <property type="match status" value="2"/>
</dbReference>
<dbReference type="GO" id="GO:0016491">
    <property type="term" value="F:oxidoreductase activity"/>
    <property type="evidence" value="ECO:0007669"/>
    <property type="project" value="UniProtKB-KW"/>
</dbReference>
<keyword evidence="9" id="KW-1185">Reference proteome</keyword>
<evidence type="ECO:0000313" key="9">
    <source>
        <dbReference type="Proteomes" id="UP000182661"/>
    </source>
</evidence>
<sequence>MRRGACPTLATPMQTGDGLLVRLRPVRSGFALSEIVTLASAARRFGNGILEVTARGNLQIRGLVPETVPALAAVIADADIDITDGVAIETPPLAGMDPAEIINPLPLALQIRAAIAGHRPALLLAPKLSIIIDGGGGLHLDQTSADIRLRAFRVGSDVLWLLGIAGTEKTAERIAVLPAADVVPAVLLILAELARRGRDARGRDLDGGMLARVLGSTEGLQVISSREPAPLPAGIHDCGGNGPVLGLALAFGQTDVESLLALADRLERLGVHEIRLAPGHALLVPGLKHGDVPETQAFARTLGFLISPDDPGNHIAACAGMGACASALLDTKAVARLFIDTAPEVLDGSLAVHLSGCAKGCARPSAATLTMLGAPLGYGLVVNGPASAAPNAYIEQKTIKTAVVRLGALVRDNKHAGESARSCLTRLGTDVVIAAVQQG</sequence>
<dbReference type="NCBIfam" id="TIGR02435">
    <property type="entry name" value="CobG"/>
    <property type="match status" value="1"/>
</dbReference>
<comment type="caution">
    <text evidence="8">The sequence shown here is derived from an EMBL/GenBank/DDBJ whole genome shotgun (WGS) entry which is preliminary data.</text>
</comment>
<dbReference type="InterPro" id="IPR036136">
    <property type="entry name" value="Nit/Sulf_reduc_fer-like_dom_sf"/>
</dbReference>
<reference evidence="8 9" key="1">
    <citation type="submission" date="2016-02" db="EMBL/GenBank/DDBJ databases">
        <title>Genome sequencing of a beta-galactosidase producing bacteria Rhizobium sp. 59.</title>
        <authorList>
            <person name="Wang D."/>
            <person name="Kot W."/>
            <person name="Qin Y."/>
            <person name="Hansen L."/>
            <person name="Naqvi K."/>
            <person name="Rensing C."/>
        </authorList>
    </citation>
    <scope>NUCLEOTIDE SEQUENCE [LARGE SCALE GENOMIC DNA]</scope>
    <source>
        <strain evidence="8 9">59</strain>
    </source>
</reference>
<feature type="domain" description="Nitrite/Sulfite reductase ferredoxin-like" evidence="7">
    <location>
        <begin position="12"/>
        <end position="76"/>
    </location>
</feature>
<organism evidence="8 9">
    <name type="scientific">Pararhizobium antarcticum</name>
    <dbReference type="NCBI Taxonomy" id="1798805"/>
    <lineage>
        <taxon>Bacteria</taxon>
        <taxon>Pseudomonadati</taxon>
        <taxon>Pseudomonadota</taxon>
        <taxon>Alphaproteobacteria</taxon>
        <taxon>Hyphomicrobiales</taxon>
        <taxon>Rhizobiaceae</taxon>
        <taxon>Rhizobium/Agrobacterium group</taxon>
        <taxon>Pararhizobium</taxon>
    </lineage>
</organism>
<gene>
    <name evidence="8" type="ORF">AX760_00560</name>
</gene>
<dbReference type="PANTHER" id="PTHR32439">
    <property type="entry name" value="FERREDOXIN--NITRITE REDUCTASE, CHLOROPLASTIC"/>
    <property type="match status" value="1"/>
</dbReference>
<dbReference type="Gene3D" id="3.90.480.20">
    <property type="match status" value="1"/>
</dbReference>
<keyword evidence="2" id="KW-0349">Heme</keyword>
<evidence type="ECO:0000259" key="7">
    <source>
        <dbReference type="Pfam" id="PF03460"/>
    </source>
</evidence>
<dbReference type="InterPro" id="IPR005117">
    <property type="entry name" value="NiRdtase/SiRdtase_haem-b_fer"/>
</dbReference>
<evidence type="ECO:0000256" key="4">
    <source>
        <dbReference type="ARBA" id="ARBA00023002"/>
    </source>
</evidence>
<keyword evidence="3" id="KW-0479">Metal-binding</keyword>
<keyword evidence="5" id="KW-0408">Iron</keyword>
<dbReference type="InterPro" id="IPR045854">
    <property type="entry name" value="NO2/SO3_Rdtase_4Fe4S_sf"/>
</dbReference>
<evidence type="ECO:0000256" key="3">
    <source>
        <dbReference type="ARBA" id="ARBA00022723"/>
    </source>
</evidence>
<evidence type="ECO:0000313" key="8">
    <source>
        <dbReference type="EMBL" id="OJG01444.1"/>
    </source>
</evidence>
<proteinExistence type="predicted"/>
<evidence type="ECO:0000256" key="2">
    <source>
        <dbReference type="ARBA" id="ARBA00022617"/>
    </source>
</evidence>
<keyword evidence="1" id="KW-0004">4Fe-4S</keyword>
<keyword evidence="6" id="KW-0411">Iron-sulfur</keyword>
<keyword evidence="4" id="KW-0560">Oxidoreductase</keyword>
<dbReference type="GO" id="GO:0046872">
    <property type="term" value="F:metal ion binding"/>
    <property type="evidence" value="ECO:0007669"/>
    <property type="project" value="UniProtKB-KW"/>
</dbReference>
<dbReference type="InterPro" id="IPR012798">
    <property type="entry name" value="Cbl_synth_CobG-like"/>
</dbReference>
<protein>
    <submittedName>
        <fullName evidence="8">Precorrin-3B synthase</fullName>
    </submittedName>
</protein>
<dbReference type="EMBL" id="LSRP01000001">
    <property type="protein sequence ID" value="OJG01444.1"/>
    <property type="molecule type" value="Genomic_DNA"/>
</dbReference>
<dbReference type="PANTHER" id="PTHR32439:SF9">
    <property type="entry name" value="BLR3264 PROTEIN"/>
    <property type="match status" value="1"/>
</dbReference>
<accession>A0A657M048</accession>
<dbReference type="OrthoDB" id="7459360at2"/>
<dbReference type="GO" id="GO:0051539">
    <property type="term" value="F:4 iron, 4 sulfur cluster binding"/>
    <property type="evidence" value="ECO:0007669"/>
    <property type="project" value="UniProtKB-KW"/>
</dbReference>
<dbReference type="InterPro" id="IPR051329">
    <property type="entry name" value="NIR_SIR_4Fe-4S"/>
</dbReference>
<dbReference type="SUPFAM" id="SSF55124">
    <property type="entry name" value="Nitrite/Sulfite reductase N-terminal domain-like"/>
    <property type="match status" value="2"/>
</dbReference>
<dbReference type="Proteomes" id="UP000182661">
    <property type="component" value="Unassembled WGS sequence"/>
</dbReference>
<dbReference type="AlphaFoldDB" id="A0A657M048"/>